<sequence>MRADPMERVSHGTALAAVVAVSIAMSLVASKIPLPERVKPKEQEFVVALQAPAEPVHAEPPKPVPPPPARTPPPPRPVPPRPTPAPLHASTAPTPVAAPKPVAVPVTPQPVTPPKAVAPDPTPAPVPTPAPPPANNVALETTFVGKLRTYIRSMTEYPTSGEARRLRPEGVVVVRFTLSRSGAVQDVDVEHSSNSPILDRQAVAIVKRGTYPAIPSDAWRGEDAHTFTVTLDFVAP</sequence>
<dbReference type="AlphaFoldDB" id="A0A095F1Q4"/>
<dbReference type="EMBL" id="JPGG01000017">
    <property type="protein sequence ID" value="KGC11571.1"/>
    <property type="molecule type" value="Genomic_DNA"/>
</dbReference>
<dbReference type="InterPro" id="IPR006260">
    <property type="entry name" value="TonB/TolA_C"/>
</dbReference>
<dbReference type="GO" id="GO:0098797">
    <property type="term" value="C:plasma membrane protein complex"/>
    <property type="evidence" value="ECO:0007669"/>
    <property type="project" value="TreeGrafter"/>
</dbReference>
<evidence type="ECO:0000256" key="7">
    <source>
        <dbReference type="ARBA" id="ARBA00022927"/>
    </source>
</evidence>
<proteinExistence type="inferred from homology"/>
<reference evidence="12 14" key="1">
    <citation type="submission" date="2014-04" db="EMBL/GenBank/DDBJ databases">
        <authorList>
            <person name="Bishop-Lilly K.A."/>
            <person name="Broomall S.M."/>
            <person name="Chain P.S."/>
            <person name="Chertkov O."/>
            <person name="Coyne S.R."/>
            <person name="Daligault H.E."/>
            <person name="Davenport K.W."/>
            <person name="Erkkila T."/>
            <person name="Frey K.G."/>
            <person name="Gibbons H.S."/>
            <person name="Gu W."/>
            <person name="Jaissle J."/>
            <person name="Johnson S.L."/>
            <person name="Koroleva G.I."/>
            <person name="Ladner J.T."/>
            <person name="Lo C.-C."/>
            <person name="Minogue T.D."/>
            <person name="Munk C."/>
            <person name="Palacios G.F."/>
            <person name="Redden C.L."/>
            <person name="Rosenzweig C.N."/>
            <person name="Scholz M.B."/>
            <person name="Teshima H."/>
            <person name="Xu Y."/>
        </authorList>
    </citation>
    <scope>NUCLEOTIDE SEQUENCE [LARGE SCALE GENOMIC DNA]</scope>
    <source>
        <strain evidence="12">Gladioli</strain>
        <strain evidence="14">gladioli</strain>
    </source>
</reference>
<feature type="compositionally biased region" description="Pro residues" evidence="10">
    <location>
        <begin position="61"/>
        <end position="85"/>
    </location>
</feature>
<dbReference type="GO" id="GO:0031992">
    <property type="term" value="F:energy transducer activity"/>
    <property type="evidence" value="ECO:0007669"/>
    <property type="project" value="TreeGrafter"/>
</dbReference>
<dbReference type="KEGG" id="bgo:BM43_4013"/>
<dbReference type="InterPro" id="IPR051045">
    <property type="entry name" value="TonB-dependent_transducer"/>
</dbReference>
<evidence type="ECO:0000256" key="1">
    <source>
        <dbReference type="ARBA" id="ARBA00004383"/>
    </source>
</evidence>
<feature type="compositionally biased region" description="Pro residues" evidence="10">
    <location>
        <begin position="120"/>
        <end position="134"/>
    </location>
</feature>
<evidence type="ECO:0000256" key="3">
    <source>
        <dbReference type="ARBA" id="ARBA00022448"/>
    </source>
</evidence>
<dbReference type="NCBIfam" id="TIGR01352">
    <property type="entry name" value="tonB_Cterm"/>
    <property type="match status" value="1"/>
</dbReference>
<name>A0A095F1Q4_BURGA</name>
<protein>
    <submittedName>
        <fullName evidence="13">Energy transducer TonB</fullName>
    </submittedName>
</protein>
<dbReference type="EMBL" id="PDDY01000004">
    <property type="protein sequence ID" value="PEH37903.1"/>
    <property type="molecule type" value="Genomic_DNA"/>
</dbReference>
<evidence type="ECO:0000256" key="8">
    <source>
        <dbReference type="ARBA" id="ARBA00022989"/>
    </source>
</evidence>
<comment type="caution">
    <text evidence="13">The sequence shown here is derived from an EMBL/GenBank/DDBJ whole genome shotgun (WGS) entry which is preliminary data.</text>
</comment>
<dbReference type="RefSeq" id="WP_052710585.1">
    <property type="nucleotide sequence ID" value="NZ_CADEVY010000004.1"/>
</dbReference>
<evidence type="ECO:0000256" key="5">
    <source>
        <dbReference type="ARBA" id="ARBA00022519"/>
    </source>
</evidence>
<dbReference type="PROSITE" id="PS52015">
    <property type="entry name" value="TONB_CTD"/>
    <property type="match status" value="1"/>
</dbReference>
<evidence type="ECO:0000313" key="14">
    <source>
        <dbReference type="Proteomes" id="UP000029590"/>
    </source>
</evidence>
<comment type="subcellular location">
    <subcellularLocation>
        <location evidence="1">Cell inner membrane</location>
        <topology evidence="1">Single-pass membrane protein</topology>
        <orientation evidence="1">Periplasmic side</orientation>
    </subcellularLocation>
</comment>
<comment type="similarity">
    <text evidence="2">Belongs to the TonB family.</text>
</comment>
<evidence type="ECO:0000256" key="4">
    <source>
        <dbReference type="ARBA" id="ARBA00022475"/>
    </source>
</evidence>
<keyword evidence="5" id="KW-0997">Cell inner membrane</keyword>
<dbReference type="OrthoDB" id="6691688at2"/>
<evidence type="ECO:0000256" key="9">
    <source>
        <dbReference type="ARBA" id="ARBA00023136"/>
    </source>
</evidence>
<evidence type="ECO:0000256" key="10">
    <source>
        <dbReference type="SAM" id="MobiDB-lite"/>
    </source>
</evidence>
<dbReference type="GO" id="GO:0015031">
    <property type="term" value="P:protein transport"/>
    <property type="evidence" value="ECO:0007669"/>
    <property type="project" value="UniProtKB-KW"/>
</dbReference>
<gene>
    <name evidence="13" type="ORF">CRM94_25915</name>
    <name evidence="12" type="ORF">DM48_7485</name>
</gene>
<dbReference type="PANTHER" id="PTHR33446:SF2">
    <property type="entry name" value="PROTEIN TONB"/>
    <property type="match status" value="1"/>
</dbReference>
<dbReference type="Proteomes" id="UP000220629">
    <property type="component" value="Unassembled WGS sequence"/>
</dbReference>
<dbReference type="InterPro" id="IPR037682">
    <property type="entry name" value="TonB_C"/>
</dbReference>
<evidence type="ECO:0000313" key="15">
    <source>
        <dbReference type="Proteomes" id="UP000220629"/>
    </source>
</evidence>
<evidence type="ECO:0000313" key="12">
    <source>
        <dbReference type="EMBL" id="KGC11571.1"/>
    </source>
</evidence>
<feature type="region of interest" description="Disordered" evidence="10">
    <location>
        <begin position="45"/>
        <end position="136"/>
    </location>
</feature>
<evidence type="ECO:0000313" key="13">
    <source>
        <dbReference type="EMBL" id="PEH37903.1"/>
    </source>
</evidence>
<evidence type="ECO:0000259" key="11">
    <source>
        <dbReference type="PROSITE" id="PS52015"/>
    </source>
</evidence>
<reference evidence="13" key="3">
    <citation type="submission" date="2017-09" db="EMBL/GenBank/DDBJ databases">
        <title>FDA dAtabase for Regulatory Grade micrObial Sequences (FDA-ARGOS): Supporting development and validation of Infectious Disease Dx tests.</title>
        <authorList>
            <person name="Minogue T."/>
            <person name="Wolcott M."/>
            <person name="Wasieloski L."/>
            <person name="Aguilar W."/>
            <person name="Moore D."/>
            <person name="Tallon L.J."/>
            <person name="Sadzewicz L."/>
            <person name="Ott S."/>
            <person name="Zhao X."/>
            <person name="Nagaraj S."/>
            <person name="Vavikolanu K."/>
            <person name="Aluvathingal J."/>
            <person name="Nadendla S."/>
            <person name="Sichtig H."/>
        </authorList>
    </citation>
    <scope>NUCLEOTIDE SEQUENCE</scope>
    <source>
        <strain evidence="13">FDAARGOS_390</strain>
    </source>
</reference>
<dbReference type="Pfam" id="PF03544">
    <property type="entry name" value="TonB_C"/>
    <property type="match status" value="1"/>
</dbReference>
<keyword evidence="3" id="KW-0813">Transport</keyword>
<organism evidence="13 15">
    <name type="scientific">Burkholderia gladioli</name>
    <name type="common">Pseudomonas marginata</name>
    <name type="synonym">Phytomonas marginata</name>
    <dbReference type="NCBI Taxonomy" id="28095"/>
    <lineage>
        <taxon>Bacteria</taxon>
        <taxon>Pseudomonadati</taxon>
        <taxon>Pseudomonadota</taxon>
        <taxon>Betaproteobacteria</taxon>
        <taxon>Burkholderiales</taxon>
        <taxon>Burkholderiaceae</taxon>
        <taxon>Burkholderia</taxon>
    </lineage>
</organism>
<feature type="domain" description="TonB C-terminal" evidence="11">
    <location>
        <begin position="144"/>
        <end position="236"/>
    </location>
</feature>
<keyword evidence="9" id="KW-0472">Membrane</keyword>
<keyword evidence="8" id="KW-1133">Transmembrane helix</keyword>
<keyword evidence="4" id="KW-1003">Cell membrane</keyword>
<dbReference type="Proteomes" id="UP000029590">
    <property type="component" value="Unassembled WGS sequence"/>
</dbReference>
<accession>A0A095F1Q4</accession>
<evidence type="ECO:0000256" key="2">
    <source>
        <dbReference type="ARBA" id="ARBA00006555"/>
    </source>
</evidence>
<reference evidence="15" key="2">
    <citation type="submission" date="2017-09" db="EMBL/GenBank/DDBJ databases">
        <title>FDA dAtabase for Regulatory Grade micrObial Sequences (FDA-ARGOS): Supporting development and validation of Infectious Disease Dx tests.</title>
        <authorList>
            <person name="Minogue T."/>
            <person name="Wolcott M."/>
            <person name="Wasieloski L."/>
            <person name="Aguilar W."/>
            <person name="Moore D."/>
            <person name="Tallon L."/>
            <person name="Sadzewicz L."/>
            <person name="Ott S."/>
            <person name="Zhao X."/>
            <person name="Nagaraj S."/>
            <person name="Vavikolanu K."/>
            <person name="Aluvathingal J."/>
            <person name="Nadendla S."/>
            <person name="Sichtig H."/>
        </authorList>
    </citation>
    <scope>NUCLEOTIDE SEQUENCE [LARGE SCALE GENOMIC DNA]</scope>
    <source>
        <strain evidence="15">FDAARGOS_390</strain>
    </source>
</reference>
<evidence type="ECO:0000256" key="6">
    <source>
        <dbReference type="ARBA" id="ARBA00022692"/>
    </source>
</evidence>
<feature type="compositionally biased region" description="Low complexity" evidence="10">
    <location>
        <begin position="91"/>
        <end position="106"/>
    </location>
</feature>
<keyword evidence="6" id="KW-0812">Transmembrane</keyword>
<dbReference type="SUPFAM" id="SSF74653">
    <property type="entry name" value="TolA/TonB C-terminal domain"/>
    <property type="match status" value="1"/>
</dbReference>
<keyword evidence="7" id="KW-0653">Protein transport</keyword>
<dbReference type="PANTHER" id="PTHR33446">
    <property type="entry name" value="PROTEIN TONB-RELATED"/>
    <property type="match status" value="1"/>
</dbReference>
<dbReference type="GO" id="GO:0055085">
    <property type="term" value="P:transmembrane transport"/>
    <property type="evidence" value="ECO:0007669"/>
    <property type="project" value="InterPro"/>
</dbReference>
<dbReference type="Gene3D" id="3.30.1150.10">
    <property type="match status" value="1"/>
</dbReference>